<reference evidence="1 2" key="1">
    <citation type="submission" date="2014-09" db="EMBL/GenBank/DDBJ databases">
        <title>Genome sequences of Lysobacter dokdonensis DS-58.</title>
        <authorList>
            <person name="Kim J.F."/>
            <person name="Kwak M.-J."/>
        </authorList>
    </citation>
    <scope>NUCLEOTIDE SEQUENCE [LARGE SCALE GENOMIC DNA]</scope>
    <source>
        <strain evidence="1 2">DS-58</strain>
    </source>
</reference>
<organism evidence="1 2">
    <name type="scientific">Lysobacter dokdonensis DS-58</name>
    <dbReference type="NCBI Taxonomy" id="1300345"/>
    <lineage>
        <taxon>Bacteria</taxon>
        <taxon>Pseudomonadati</taxon>
        <taxon>Pseudomonadota</taxon>
        <taxon>Gammaproteobacteria</taxon>
        <taxon>Lysobacterales</taxon>
        <taxon>Lysobacteraceae</taxon>
        <taxon>Noviluteimonas</taxon>
    </lineage>
</organism>
<protein>
    <submittedName>
        <fullName evidence="1">Uncharacterized protein</fullName>
    </submittedName>
</protein>
<accession>A0A0A2X4A5</accession>
<sequence>MDGIEAMLPELLQLSGTFAWIAETGGVAELYVFIFPEDDNNLGFTLSPEVIADLNRLRLELSVEILLLDDD</sequence>
<evidence type="ECO:0000313" key="2">
    <source>
        <dbReference type="Proteomes" id="UP000030518"/>
    </source>
</evidence>
<name>A0A0A2X4A5_9GAMM</name>
<dbReference type="Proteomes" id="UP000030518">
    <property type="component" value="Unassembled WGS sequence"/>
</dbReference>
<dbReference type="EMBL" id="JRKJ01000004">
    <property type="protein sequence ID" value="KGQ20064.1"/>
    <property type="molecule type" value="Genomic_DNA"/>
</dbReference>
<evidence type="ECO:0000313" key="1">
    <source>
        <dbReference type="EMBL" id="KGQ20064.1"/>
    </source>
</evidence>
<proteinExistence type="predicted"/>
<comment type="caution">
    <text evidence="1">The sequence shown here is derived from an EMBL/GenBank/DDBJ whole genome shotgun (WGS) entry which is preliminary data.</text>
</comment>
<keyword evidence="2" id="KW-1185">Reference proteome</keyword>
<gene>
    <name evidence="1" type="ORF">LF41_2231</name>
</gene>
<dbReference type="AlphaFoldDB" id="A0A0A2X4A5"/>